<dbReference type="Proteomes" id="UP001610432">
    <property type="component" value="Unassembled WGS sequence"/>
</dbReference>
<proteinExistence type="predicted"/>
<keyword evidence="2" id="KW-1185">Reference proteome</keyword>
<name>A0ABR4LT86_9EURO</name>
<dbReference type="SUPFAM" id="SSF56112">
    <property type="entry name" value="Protein kinase-like (PK-like)"/>
    <property type="match status" value="1"/>
</dbReference>
<gene>
    <name evidence="1" type="ORF">BJX67DRAFT_371757</name>
</gene>
<sequence length="516" mass="57588">MSTFSTDASSLTSRYLEDLPAILADARHSEIWGVDLENGEPQIVEKILRKVLNKNSALPSLQLPRAKASLIAALQSEGRLVLWVCLGEMVIKGHAYIYQNLETSNGILKLGLAVLEHISSQLIHSDTSLGGSLATYVIDFKIHAPNQSQGKRRQSQKKLIGALEKLTTVTRKYYPGIFHDALIIHPPAEYLATLDIPECLLENTVLLENPADLACHFGPQIYPESDVETSAQKTETADSKPKATTVEEVIAASPTNSGTELSVAVEPEHQEPRLIDSKTIGTPSVVFEPGDLQTADDVCPGNMGARLVFADSDIVVKFGHGARLTEAEALHLVSIRTSIAVPKLISAYGLDGVRYIAMSYEMGDPFEHYWDRDSIGRIDREPCRDGIFEAGYGDYTQYSYGPYPSEESFNEESVQALRDRLPKQVLQGENDKESVFLTAEYFLYQTVRGLKNHRIVLTHGDMHPGNLVVRADYWQFYRALFTASWRNSWERMVENFVPPYYVECSVINKVFTTVWN</sequence>
<dbReference type="RefSeq" id="XP_070886733.1">
    <property type="nucleotide sequence ID" value="XM_071031133.1"/>
</dbReference>
<evidence type="ECO:0000313" key="2">
    <source>
        <dbReference type="Proteomes" id="UP001610432"/>
    </source>
</evidence>
<accession>A0ABR4LT86</accession>
<evidence type="ECO:0000313" key="1">
    <source>
        <dbReference type="EMBL" id="KAL2867754.1"/>
    </source>
</evidence>
<dbReference type="GeneID" id="98146205"/>
<evidence type="ECO:0008006" key="3">
    <source>
        <dbReference type="Google" id="ProtNLM"/>
    </source>
</evidence>
<organism evidence="1 2">
    <name type="scientific">Aspergillus lucknowensis</name>
    <dbReference type="NCBI Taxonomy" id="176173"/>
    <lineage>
        <taxon>Eukaryota</taxon>
        <taxon>Fungi</taxon>
        <taxon>Dikarya</taxon>
        <taxon>Ascomycota</taxon>
        <taxon>Pezizomycotina</taxon>
        <taxon>Eurotiomycetes</taxon>
        <taxon>Eurotiomycetidae</taxon>
        <taxon>Eurotiales</taxon>
        <taxon>Aspergillaceae</taxon>
        <taxon>Aspergillus</taxon>
        <taxon>Aspergillus subgen. Nidulantes</taxon>
    </lineage>
</organism>
<dbReference type="InterPro" id="IPR011009">
    <property type="entry name" value="Kinase-like_dom_sf"/>
</dbReference>
<protein>
    <recommendedName>
        <fullName evidence="3">Aminoglycoside phosphotransferase domain-containing protein</fullName>
    </recommendedName>
</protein>
<reference evidence="1 2" key="1">
    <citation type="submission" date="2024-07" db="EMBL/GenBank/DDBJ databases">
        <title>Section-level genome sequencing and comparative genomics of Aspergillus sections Usti and Cavernicolus.</title>
        <authorList>
            <consortium name="Lawrence Berkeley National Laboratory"/>
            <person name="Nybo J.L."/>
            <person name="Vesth T.C."/>
            <person name="Theobald S."/>
            <person name="Frisvad J.C."/>
            <person name="Larsen T.O."/>
            <person name="Kjaerboelling I."/>
            <person name="Rothschild-Mancinelli K."/>
            <person name="Lyhne E.K."/>
            <person name="Kogle M.E."/>
            <person name="Barry K."/>
            <person name="Clum A."/>
            <person name="Na H."/>
            <person name="Ledsgaard L."/>
            <person name="Lin J."/>
            <person name="Lipzen A."/>
            <person name="Kuo A."/>
            <person name="Riley R."/>
            <person name="Mondo S."/>
            <person name="Labutti K."/>
            <person name="Haridas S."/>
            <person name="Pangalinan J."/>
            <person name="Salamov A.A."/>
            <person name="Simmons B.A."/>
            <person name="Magnuson J.K."/>
            <person name="Chen J."/>
            <person name="Drula E."/>
            <person name="Henrissat B."/>
            <person name="Wiebenga A."/>
            <person name="Lubbers R.J."/>
            <person name="Gomes A.C."/>
            <person name="Macurrencykelacurrency M.R."/>
            <person name="Stajich J."/>
            <person name="Grigoriev I.V."/>
            <person name="Mortensen U.H."/>
            <person name="De Vries R.P."/>
            <person name="Baker S.E."/>
            <person name="Andersen M.R."/>
        </authorList>
    </citation>
    <scope>NUCLEOTIDE SEQUENCE [LARGE SCALE GENOMIC DNA]</scope>
    <source>
        <strain evidence="1 2">CBS 449.75</strain>
    </source>
</reference>
<dbReference type="EMBL" id="JBFXLQ010000017">
    <property type="protein sequence ID" value="KAL2867754.1"/>
    <property type="molecule type" value="Genomic_DNA"/>
</dbReference>
<comment type="caution">
    <text evidence="1">The sequence shown here is derived from an EMBL/GenBank/DDBJ whole genome shotgun (WGS) entry which is preliminary data.</text>
</comment>